<comment type="subcellular location">
    <subcellularLocation>
        <location evidence="1 7">Cell membrane</location>
        <topology evidence="1 7">Multi-pass membrane protein</topology>
    </subcellularLocation>
</comment>
<evidence type="ECO:0000256" key="5">
    <source>
        <dbReference type="ARBA" id="ARBA00022989"/>
    </source>
</evidence>
<sequence>MNKTKLEGINNLILILILFGIGVLMLLPFIWMFFTSLKDWGEIFKFPPTLFPSKLRWENYKELFQIAPVIAWLKNSLFLSIVSTIGVLLSSSIVAFAFAMMNFKGKGFWFSILLLTMMVPFHVTMIPQYILFRYLGWINTLKPLWVPTFTGAPYMIFLLRQFYRSVPKSYFESARIDGASFWQIFYRIYVPLSLPVTVTVALLTFINQWNYFLGPLIYLNDINKMTITAGLSFLQGQSFGYWNYIMAGSTIAVLPILLLFLLTQKYIIEGIMLQAGLK</sequence>
<feature type="transmembrane region" description="Helical" evidence="7">
    <location>
        <begin position="12"/>
        <end position="34"/>
    </location>
</feature>
<dbReference type="KEGG" id="dtu:Dtur_0376"/>
<dbReference type="AlphaFoldDB" id="B8DZ54"/>
<name>B8DZ54_DICTD</name>
<comment type="similarity">
    <text evidence="7">Belongs to the binding-protein-dependent transport system permease family.</text>
</comment>
<feature type="domain" description="ABC transmembrane type-1" evidence="8">
    <location>
        <begin position="73"/>
        <end position="263"/>
    </location>
</feature>
<keyword evidence="10" id="KW-1185">Reference proteome</keyword>
<dbReference type="PROSITE" id="PS50928">
    <property type="entry name" value="ABC_TM1"/>
    <property type="match status" value="1"/>
</dbReference>
<evidence type="ECO:0000256" key="1">
    <source>
        <dbReference type="ARBA" id="ARBA00004651"/>
    </source>
</evidence>
<dbReference type="CDD" id="cd06261">
    <property type="entry name" value="TM_PBP2"/>
    <property type="match status" value="1"/>
</dbReference>
<dbReference type="GO" id="GO:0005886">
    <property type="term" value="C:plasma membrane"/>
    <property type="evidence" value="ECO:0007669"/>
    <property type="project" value="UniProtKB-SubCell"/>
</dbReference>
<accession>B8DZ54</accession>
<feature type="transmembrane region" description="Helical" evidence="7">
    <location>
        <begin position="108"/>
        <end position="132"/>
    </location>
</feature>
<dbReference type="eggNOG" id="COG0395">
    <property type="taxonomic scope" value="Bacteria"/>
</dbReference>
<feature type="transmembrane region" description="Helical" evidence="7">
    <location>
        <begin position="77"/>
        <end position="101"/>
    </location>
</feature>
<dbReference type="RefSeq" id="WP_012582765.1">
    <property type="nucleotide sequence ID" value="NC_011661.1"/>
</dbReference>
<proteinExistence type="inferred from homology"/>
<dbReference type="HOGENOM" id="CLU_016047_1_1_0"/>
<dbReference type="OrthoDB" id="9787837at2"/>
<dbReference type="STRING" id="515635.Dtur_0376"/>
<evidence type="ECO:0000256" key="4">
    <source>
        <dbReference type="ARBA" id="ARBA00022692"/>
    </source>
</evidence>
<dbReference type="PANTHER" id="PTHR43744">
    <property type="entry name" value="ABC TRANSPORTER PERMEASE PROTEIN MG189-RELATED-RELATED"/>
    <property type="match status" value="1"/>
</dbReference>
<feature type="transmembrane region" description="Helical" evidence="7">
    <location>
        <begin position="241"/>
        <end position="262"/>
    </location>
</feature>
<feature type="transmembrane region" description="Helical" evidence="7">
    <location>
        <begin position="184"/>
        <end position="206"/>
    </location>
</feature>
<keyword evidence="3" id="KW-1003">Cell membrane</keyword>
<evidence type="ECO:0000256" key="2">
    <source>
        <dbReference type="ARBA" id="ARBA00022448"/>
    </source>
</evidence>
<protein>
    <submittedName>
        <fullName evidence="9">Binding-protein-dependent transport systems inner membrane component</fullName>
    </submittedName>
</protein>
<keyword evidence="2 7" id="KW-0813">Transport</keyword>
<dbReference type="PANTHER" id="PTHR43744:SF12">
    <property type="entry name" value="ABC TRANSPORTER PERMEASE PROTEIN MG189-RELATED"/>
    <property type="match status" value="1"/>
</dbReference>
<dbReference type="InterPro" id="IPR035906">
    <property type="entry name" value="MetI-like_sf"/>
</dbReference>
<evidence type="ECO:0000256" key="7">
    <source>
        <dbReference type="RuleBase" id="RU363032"/>
    </source>
</evidence>
<dbReference type="GO" id="GO:0016020">
    <property type="term" value="C:membrane"/>
    <property type="evidence" value="ECO:0000318"/>
    <property type="project" value="GO_Central"/>
</dbReference>
<dbReference type="EnsemblBacteria" id="ACK41680">
    <property type="protein sequence ID" value="ACK41680"/>
    <property type="gene ID" value="Dtur_0376"/>
</dbReference>
<gene>
    <name evidence="9" type="ordered locus">Dtur_0376</name>
</gene>
<feature type="transmembrane region" description="Helical" evidence="7">
    <location>
        <begin position="144"/>
        <end position="163"/>
    </location>
</feature>
<dbReference type="InParanoid" id="B8DZ54"/>
<dbReference type="Pfam" id="PF00528">
    <property type="entry name" value="BPD_transp_1"/>
    <property type="match status" value="1"/>
</dbReference>
<evidence type="ECO:0000256" key="3">
    <source>
        <dbReference type="ARBA" id="ARBA00022475"/>
    </source>
</evidence>
<keyword evidence="5 7" id="KW-1133">Transmembrane helix</keyword>
<dbReference type="SUPFAM" id="SSF161098">
    <property type="entry name" value="MetI-like"/>
    <property type="match status" value="1"/>
</dbReference>
<evidence type="ECO:0000313" key="9">
    <source>
        <dbReference type="EMBL" id="ACK41680.1"/>
    </source>
</evidence>
<evidence type="ECO:0000313" key="10">
    <source>
        <dbReference type="Proteomes" id="UP000007719"/>
    </source>
</evidence>
<evidence type="ECO:0000256" key="6">
    <source>
        <dbReference type="ARBA" id="ARBA00023136"/>
    </source>
</evidence>
<keyword evidence="4 7" id="KW-0812">Transmembrane</keyword>
<keyword evidence="6 7" id="KW-0472">Membrane</keyword>
<reference evidence="10" key="1">
    <citation type="journal article" date="2016" name="Front. Microbiol.">
        <title>The complete genome sequence of hyperthermophile Dictyoglomus turgidum DSM 6724 reveals a specialized carbohydrate fermentor.</title>
        <authorList>
            <person name="Brumm P.J."/>
            <person name="Gowda K."/>
            <person name="Robb F.T."/>
            <person name="Mead D.A."/>
        </authorList>
    </citation>
    <scope>NUCLEOTIDE SEQUENCE [LARGE SCALE GENOMIC DNA]</scope>
    <source>
        <strain evidence="10">DSM 6724 / Z-1310</strain>
    </source>
</reference>
<dbReference type="InterPro" id="IPR000515">
    <property type="entry name" value="MetI-like"/>
</dbReference>
<dbReference type="EMBL" id="CP001251">
    <property type="protein sequence ID" value="ACK41680.1"/>
    <property type="molecule type" value="Genomic_DNA"/>
</dbReference>
<dbReference type="Proteomes" id="UP000007719">
    <property type="component" value="Chromosome"/>
</dbReference>
<organism evidence="9 10">
    <name type="scientific">Dictyoglomus turgidum (strain DSM 6724 / Z-1310)</name>
    <dbReference type="NCBI Taxonomy" id="515635"/>
    <lineage>
        <taxon>Bacteria</taxon>
        <taxon>Pseudomonadati</taxon>
        <taxon>Dictyoglomota</taxon>
        <taxon>Dictyoglomia</taxon>
        <taxon>Dictyoglomales</taxon>
        <taxon>Dictyoglomaceae</taxon>
        <taxon>Dictyoglomus</taxon>
    </lineage>
</organism>
<dbReference type="GO" id="GO:0022857">
    <property type="term" value="F:transmembrane transporter activity"/>
    <property type="evidence" value="ECO:0000318"/>
    <property type="project" value="GO_Central"/>
</dbReference>
<evidence type="ECO:0000259" key="8">
    <source>
        <dbReference type="PROSITE" id="PS50928"/>
    </source>
</evidence>
<dbReference type="Gene3D" id="1.10.3720.10">
    <property type="entry name" value="MetI-like"/>
    <property type="match status" value="1"/>
</dbReference>